<accession>A0A4R8FF01</accession>
<dbReference type="Proteomes" id="UP000294489">
    <property type="component" value="Unassembled WGS sequence"/>
</dbReference>
<dbReference type="PANTHER" id="PTHR10887:SF530">
    <property type="entry name" value="SUPERFAMILY I DNA HELICASES"/>
    <property type="match status" value="1"/>
</dbReference>
<gene>
    <name evidence="3" type="ORF">DFO67_12336</name>
</gene>
<proteinExistence type="predicted"/>
<dbReference type="InterPro" id="IPR027417">
    <property type="entry name" value="P-loop_NTPase"/>
</dbReference>
<organism evidence="3 4">
    <name type="scientific">Modicisalibacter xianhensis</name>
    <dbReference type="NCBI Taxonomy" id="442341"/>
    <lineage>
        <taxon>Bacteria</taxon>
        <taxon>Pseudomonadati</taxon>
        <taxon>Pseudomonadota</taxon>
        <taxon>Gammaproteobacteria</taxon>
        <taxon>Oceanospirillales</taxon>
        <taxon>Halomonadaceae</taxon>
        <taxon>Modicisalibacter</taxon>
    </lineage>
</organism>
<evidence type="ECO:0000313" key="4">
    <source>
        <dbReference type="Proteomes" id="UP000294489"/>
    </source>
</evidence>
<dbReference type="Pfam" id="PF13195">
    <property type="entry name" value="DUF4011"/>
    <property type="match status" value="1"/>
</dbReference>
<evidence type="ECO:0000313" key="3">
    <source>
        <dbReference type="EMBL" id="TDX23832.1"/>
    </source>
</evidence>
<dbReference type="PANTHER" id="PTHR10887">
    <property type="entry name" value="DNA2/NAM7 HELICASE FAMILY"/>
    <property type="match status" value="1"/>
</dbReference>
<feature type="domain" description="DNA2/NAM7 helicase helicase" evidence="2">
    <location>
        <begin position="392"/>
        <end position="455"/>
    </location>
</feature>
<dbReference type="EMBL" id="SOEC01000023">
    <property type="protein sequence ID" value="TDX23832.1"/>
    <property type="molecule type" value="Genomic_DNA"/>
</dbReference>
<feature type="region of interest" description="Disordered" evidence="1">
    <location>
        <begin position="156"/>
        <end position="177"/>
    </location>
</feature>
<evidence type="ECO:0000259" key="2">
    <source>
        <dbReference type="Pfam" id="PF13086"/>
    </source>
</evidence>
<name>A0A4R8FF01_9GAMM</name>
<dbReference type="InterPro" id="IPR045055">
    <property type="entry name" value="DNA2/NAM7-like"/>
</dbReference>
<sequence>MSYQDDIAGIIASRIESMRPRILDMTMRNSLISTRFRDTSHTHIRLVDELPSEVVNRLIAGETLKLDPLPGIEEDLPDEHTTEFREVLADHLNTDLDYLKQVELIETQDISDEDREAANEKALRELKDRLRKELGLPPRQSDRKTLNVVEHAKAHGIDPHYELPRHQDGGQPADKRHFDDSLQTLMLPERLQMRADKIRSRGRSYEQETGIQVLQCAIGFLEWQDESSDRQALTPLVMIPVEISQKKSPKGTLHFVNSEERMVSGNAVLQHKFASDYGLEIPQPEAPSADEEDATPSFDIESYLASIEKLKPGNFKRWKIHRYAAMGIWPVQSLAMYQDLDPTHWQVSGDHLIGRLMGQRELSGAANTFLEEHDVEAPHNEAVVPLLVGDADSSQLSAIIDVMSDRDLALEGPPGTGKSQTIVNTIATALAGGKKVLFVAEKLAALDVVKTRLEAMGLGAFLLNLQAGQSAREKIMESIRERLEFNVIEDRSLAKYDEMIQEYKAVRGSLNDYVNLMAGEYRDTGMTHHDVLGLAIRAQEALVKLPSALRDYQIPGASQWTAHQMAQVTEQCRLYVEKVDGIDRQSRHWDFVHTGPLSRFAIEKLMRHAGEALETLGEVLLTLRPLHERGIESNESDLLRFMNDVAIYGPRLRETDTVLIGQLLHEGHGETIKRFQEGLTNYRESRQRLAGIRNATDPALSALVQGMVDRLPRYGLAEIDEAILLAHEQHLDQQAQSLHDIEQRIAPLYQLEPHLDGLRLKHIQVIAELLLDTPPHVIEQLPSQPLSDMEKEAIRGCAKRLSDLSVQKILIEETYDLSMGFEAHDMSECLSVLRSKGIMSWASPKLHKTRKQLRGRMRDPSGYSDDRMVQELPGLIEYLNARDELANDPRFTGYTWFQGMQTDIETQRQIVEYQDKAYQVGVSAQNPTLIGVLQLAGADKLKQMRNLMQESALHTIPDACLSLNREALQAEIGDIEAQRRTCQGDFSLLREGLDHLSCQQSRWRENELANLVSLLESLQEQHRELNDHPAKTVLGVHFKGAETSPEVANEEIQLADWARDYSASLIDATLQVIQEHGDYATLQQVIDFHLQAVAAHREALETLAYETRTPMVTWEFDPWHASAVERFRAMANDYQGLDSFAQRNHARDELAQWRLEPLLDIAESQQLDSEALVDLFRMMAAHSMSQDIYREHGAQLSHYRGQKLNSLRQRLGDLDRQIIELSRKQLAAQLCHDATPPVGEGGKRTLVKNLTEGSLIAHEAKKKKRFMPTRELTARAGEALREYKPCWLMSPLAVSKYLPKMQGLFDLVIIDEGSQMRPENALGALLRSNKGMIVGDTEQLPPTGFFAGNYNAEEEEEDDTVQQESILDLANLALPARRRLRWHYRSRHESLIAFCNRHVYDDALRSV</sequence>
<dbReference type="Pfam" id="PF13086">
    <property type="entry name" value="AAA_11"/>
    <property type="match status" value="1"/>
</dbReference>
<protein>
    <submittedName>
        <fullName evidence="3">AAA domain-containing protein</fullName>
    </submittedName>
</protein>
<dbReference type="Gene3D" id="3.40.50.300">
    <property type="entry name" value="P-loop containing nucleotide triphosphate hydrolases"/>
    <property type="match status" value="2"/>
</dbReference>
<comment type="caution">
    <text evidence="3">The sequence shown here is derived from an EMBL/GenBank/DDBJ whole genome shotgun (WGS) entry which is preliminary data.</text>
</comment>
<dbReference type="InterPro" id="IPR041677">
    <property type="entry name" value="DNA2/NAM7_AAA_11"/>
</dbReference>
<evidence type="ECO:0000256" key="1">
    <source>
        <dbReference type="SAM" id="MobiDB-lite"/>
    </source>
</evidence>
<dbReference type="InterPro" id="IPR025103">
    <property type="entry name" value="DUF4011"/>
</dbReference>
<dbReference type="GO" id="GO:0004386">
    <property type="term" value="F:helicase activity"/>
    <property type="evidence" value="ECO:0007669"/>
    <property type="project" value="InterPro"/>
</dbReference>
<dbReference type="SUPFAM" id="SSF52540">
    <property type="entry name" value="P-loop containing nucleoside triphosphate hydrolases"/>
    <property type="match status" value="1"/>
</dbReference>
<dbReference type="RefSeq" id="WP_166671120.1">
    <property type="nucleotide sequence ID" value="NZ_SOEC01000023.1"/>
</dbReference>
<reference evidence="3 4" key="1">
    <citation type="submission" date="2019-03" db="EMBL/GenBank/DDBJ databases">
        <title>Freshwater and sediment microbial communities from various areas in North America, analyzing microbe dynamics in response to fracking.</title>
        <authorList>
            <person name="Lamendella R."/>
        </authorList>
    </citation>
    <scope>NUCLEOTIDE SEQUENCE [LARGE SCALE GENOMIC DNA]</scope>
    <source>
        <strain evidence="3 4">6_TX</strain>
    </source>
</reference>